<dbReference type="Proteomes" id="UP001281761">
    <property type="component" value="Unassembled WGS sequence"/>
</dbReference>
<organism evidence="2 3">
    <name type="scientific">Blattamonas nauphoetae</name>
    <dbReference type="NCBI Taxonomy" id="2049346"/>
    <lineage>
        <taxon>Eukaryota</taxon>
        <taxon>Metamonada</taxon>
        <taxon>Preaxostyla</taxon>
        <taxon>Oxymonadida</taxon>
        <taxon>Blattamonas</taxon>
    </lineage>
</organism>
<protein>
    <recommendedName>
        <fullName evidence="4">PH domain-containing protein</fullName>
    </recommendedName>
</protein>
<keyword evidence="1" id="KW-0472">Membrane</keyword>
<evidence type="ECO:0000256" key="1">
    <source>
        <dbReference type="SAM" id="Phobius"/>
    </source>
</evidence>
<evidence type="ECO:0000313" key="3">
    <source>
        <dbReference type="Proteomes" id="UP001281761"/>
    </source>
</evidence>
<evidence type="ECO:0000313" key="2">
    <source>
        <dbReference type="EMBL" id="KAK2958274.1"/>
    </source>
</evidence>
<feature type="transmembrane region" description="Helical" evidence="1">
    <location>
        <begin position="9"/>
        <end position="29"/>
    </location>
</feature>
<comment type="caution">
    <text evidence="2">The sequence shown here is derived from an EMBL/GenBank/DDBJ whole genome shotgun (WGS) entry which is preliminary data.</text>
</comment>
<reference evidence="2 3" key="1">
    <citation type="journal article" date="2022" name="bioRxiv">
        <title>Genomics of Preaxostyla Flagellates Illuminates Evolutionary Transitions and the Path Towards Mitochondrial Loss.</title>
        <authorList>
            <person name="Novak L.V.F."/>
            <person name="Treitli S.C."/>
            <person name="Pyrih J."/>
            <person name="Halakuc P."/>
            <person name="Pipaliya S.V."/>
            <person name="Vacek V."/>
            <person name="Brzon O."/>
            <person name="Soukal P."/>
            <person name="Eme L."/>
            <person name="Dacks J.B."/>
            <person name="Karnkowska A."/>
            <person name="Elias M."/>
            <person name="Hampl V."/>
        </authorList>
    </citation>
    <scope>NUCLEOTIDE SEQUENCE [LARGE SCALE GENOMIC DNA]</scope>
    <source>
        <strain evidence="2">NAU3</strain>
        <tissue evidence="2">Gut</tissue>
    </source>
</reference>
<dbReference type="EMBL" id="JARBJD010000039">
    <property type="protein sequence ID" value="KAK2958274.1"/>
    <property type="molecule type" value="Genomic_DNA"/>
</dbReference>
<accession>A0ABQ9Y3I1</accession>
<keyword evidence="1" id="KW-0812">Transmembrane</keyword>
<gene>
    <name evidence="2" type="ORF">BLNAU_6761</name>
</gene>
<proteinExistence type="predicted"/>
<evidence type="ECO:0008006" key="4">
    <source>
        <dbReference type="Google" id="ProtNLM"/>
    </source>
</evidence>
<sequence>MLSHPTRTGAILAPILSLVSLILLANLYYYTFWAVFFFILWVLFTIMTLVKWVKVTQHSFKLNARTGYLVIKTRPSCLSCGTSKRFEIPISSIQTLSLPSRKNIPVPPLGSYENGEYISNAVFKKDETSRLNLQLNDGRQIQVKGTFAMTDITQFDAFVRAVKYARAQPQVQPALPPQPIAMPQAPTYAYYPSVPQAPNMYPQPVQYVTVQPVAQPPSDISKV</sequence>
<name>A0ABQ9Y3I1_9EUKA</name>
<keyword evidence="3" id="KW-1185">Reference proteome</keyword>
<keyword evidence="1" id="KW-1133">Transmembrane helix</keyword>
<feature type="transmembrane region" description="Helical" evidence="1">
    <location>
        <begin position="35"/>
        <end position="53"/>
    </location>
</feature>